<dbReference type="GO" id="GO:0046872">
    <property type="term" value="F:metal ion binding"/>
    <property type="evidence" value="ECO:0007669"/>
    <property type="project" value="UniProtKB-KW"/>
</dbReference>
<dbReference type="Pfam" id="PF01077">
    <property type="entry name" value="NIR_SIR"/>
    <property type="match status" value="1"/>
</dbReference>
<dbReference type="GO" id="GO:0051539">
    <property type="term" value="F:4 iron, 4 sulfur cluster binding"/>
    <property type="evidence" value="ECO:0007669"/>
    <property type="project" value="UniProtKB-KW"/>
</dbReference>
<keyword evidence="5" id="KW-0408">Iron</keyword>
<dbReference type="GO" id="GO:0020037">
    <property type="term" value="F:heme binding"/>
    <property type="evidence" value="ECO:0007669"/>
    <property type="project" value="InterPro"/>
</dbReference>
<dbReference type="InterPro" id="IPR005117">
    <property type="entry name" value="NiRdtase/SiRdtase_haem-b_fer"/>
</dbReference>
<keyword evidence="1" id="KW-0004">4Fe-4S</keyword>
<dbReference type="EMBL" id="AZHX01000613">
    <property type="protein sequence ID" value="ETX06749.1"/>
    <property type="molecule type" value="Genomic_DNA"/>
</dbReference>
<dbReference type="Gene3D" id="3.30.413.10">
    <property type="entry name" value="Sulfite Reductase Hemoprotein, domain 1"/>
    <property type="match status" value="1"/>
</dbReference>
<keyword evidence="2" id="KW-0349">Heme</keyword>
<evidence type="ECO:0000313" key="10">
    <source>
        <dbReference type="EMBL" id="ETX06749.1"/>
    </source>
</evidence>
<evidence type="ECO:0000256" key="4">
    <source>
        <dbReference type="ARBA" id="ARBA00023002"/>
    </source>
</evidence>
<dbReference type="InterPro" id="IPR045854">
    <property type="entry name" value="NO2/SO3_Rdtase_4Fe4S_sf"/>
</dbReference>
<evidence type="ECO:0000256" key="7">
    <source>
        <dbReference type="SAM" id="MobiDB-lite"/>
    </source>
</evidence>
<keyword evidence="11" id="KW-1185">Reference proteome</keyword>
<feature type="domain" description="Nitrite/sulphite reductase 4Fe-4S" evidence="8">
    <location>
        <begin position="157"/>
        <end position="312"/>
    </location>
</feature>
<dbReference type="PANTHER" id="PTHR32439">
    <property type="entry name" value="FERREDOXIN--NITRITE REDUCTASE, CHLOROPLASTIC"/>
    <property type="match status" value="1"/>
</dbReference>
<name>W4M8R6_9BACT</name>
<feature type="domain" description="Nitrite/Sulfite reductase ferredoxin-like" evidence="9">
    <location>
        <begin position="91"/>
        <end position="149"/>
    </location>
</feature>
<evidence type="ECO:0008006" key="12">
    <source>
        <dbReference type="Google" id="ProtNLM"/>
    </source>
</evidence>
<keyword evidence="6" id="KW-0411">Iron-sulfur</keyword>
<dbReference type="SUPFAM" id="SSF55124">
    <property type="entry name" value="Nitrite/Sulfite reductase N-terminal domain-like"/>
    <property type="match status" value="2"/>
</dbReference>
<keyword evidence="4" id="KW-0560">Oxidoreductase</keyword>
<keyword evidence="3" id="KW-0479">Metal-binding</keyword>
<evidence type="ECO:0000259" key="9">
    <source>
        <dbReference type="Pfam" id="PF03460"/>
    </source>
</evidence>
<gene>
    <name evidence="10" type="ORF">ETSY2_15285</name>
</gene>
<organism evidence="10 11">
    <name type="scientific">Candidatus Entotheonella gemina</name>
    <dbReference type="NCBI Taxonomy" id="1429439"/>
    <lineage>
        <taxon>Bacteria</taxon>
        <taxon>Pseudomonadati</taxon>
        <taxon>Nitrospinota/Tectimicrobiota group</taxon>
        <taxon>Candidatus Tectimicrobiota</taxon>
        <taxon>Candidatus Entotheonellia</taxon>
        <taxon>Candidatus Entotheonellales</taxon>
        <taxon>Candidatus Entotheonellaceae</taxon>
        <taxon>Candidatus Entotheonella</taxon>
    </lineage>
</organism>
<feature type="region of interest" description="Disordered" evidence="7">
    <location>
        <begin position="59"/>
        <end position="78"/>
    </location>
</feature>
<evidence type="ECO:0000313" key="11">
    <source>
        <dbReference type="Proteomes" id="UP000019140"/>
    </source>
</evidence>
<evidence type="ECO:0000256" key="6">
    <source>
        <dbReference type="ARBA" id="ARBA00023014"/>
    </source>
</evidence>
<dbReference type="SUPFAM" id="SSF56014">
    <property type="entry name" value="Nitrite and sulphite reductase 4Fe-4S domain-like"/>
    <property type="match status" value="1"/>
</dbReference>
<sequence>MSPFSSWKDRLAGQLPAELDEEISIYDTQIELRRQDKIDEKVFAETRLRRGVYGQRYDNGLRHDGTGQQTLDYPSGGLTKGPHTVWDAPGMMRIKIPFGGLNAEQMGTLADLAEEYADAICHVTTRQDIQLHFVHIDDTPDLMRRLAAVGITTREACGNVVRNVAACPYSGVCHDEAFDVTPYARALTYFLLGHKDAQDFGRKFKISFSGCADHGCGLAHMHDLGLVAKTRIADGRERHGFALYVGGGLGAVPHQAQVYDDFVPEEEILPLAQAVCRVFARLGEKRNRARARLKFLVAKLGLEEFRRLVEAEREMLPEDDRWTAYLGDLGVTDEQPTRGGQTLGDGPYPDGFEAWCDSNVMEQRQPGYAAVTVTLPLGDLTSEQCRALADI</sequence>
<evidence type="ECO:0000259" key="8">
    <source>
        <dbReference type="Pfam" id="PF01077"/>
    </source>
</evidence>
<dbReference type="InterPro" id="IPR006067">
    <property type="entry name" value="NO2/SO3_Rdtase_4Fe4S_dom"/>
</dbReference>
<reference evidence="10 11" key="1">
    <citation type="journal article" date="2014" name="Nature">
        <title>An environmental bacterial taxon with a large and distinct metabolic repertoire.</title>
        <authorList>
            <person name="Wilson M.C."/>
            <person name="Mori T."/>
            <person name="Ruckert C."/>
            <person name="Uria A.R."/>
            <person name="Helf M.J."/>
            <person name="Takada K."/>
            <person name="Gernert C."/>
            <person name="Steffens U.A."/>
            <person name="Heycke N."/>
            <person name="Schmitt S."/>
            <person name="Rinke C."/>
            <person name="Helfrich E.J."/>
            <person name="Brachmann A.O."/>
            <person name="Gurgui C."/>
            <person name="Wakimoto T."/>
            <person name="Kracht M."/>
            <person name="Crusemann M."/>
            <person name="Hentschel U."/>
            <person name="Abe I."/>
            <person name="Matsunaga S."/>
            <person name="Kalinowski J."/>
            <person name="Takeyama H."/>
            <person name="Piel J."/>
        </authorList>
    </citation>
    <scope>NUCLEOTIDE SEQUENCE [LARGE SCALE GENOMIC DNA]</scope>
    <source>
        <strain evidence="11">TSY2</strain>
    </source>
</reference>
<dbReference type="Gene3D" id="3.90.480.10">
    <property type="entry name" value="Sulfite Reductase Hemoprotein,Domain 2"/>
    <property type="match status" value="1"/>
</dbReference>
<dbReference type="InterPro" id="IPR036136">
    <property type="entry name" value="Nit/Sulf_reduc_fer-like_dom_sf"/>
</dbReference>
<feature type="non-terminal residue" evidence="10">
    <location>
        <position position="391"/>
    </location>
</feature>
<evidence type="ECO:0000256" key="3">
    <source>
        <dbReference type="ARBA" id="ARBA00022723"/>
    </source>
</evidence>
<dbReference type="Proteomes" id="UP000019140">
    <property type="component" value="Unassembled WGS sequence"/>
</dbReference>
<evidence type="ECO:0000256" key="2">
    <source>
        <dbReference type="ARBA" id="ARBA00022617"/>
    </source>
</evidence>
<dbReference type="InterPro" id="IPR051329">
    <property type="entry name" value="NIR_SIR_4Fe-4S"/>
</dbReference>
<dbReference type="GO" id="GO:0016491">
    <property type="term" value="F:oxidoreductase activity"/>
    <property type="evidence" value="ECO:0007669"/>
    <property type="project" value="UniProtKB-KW"/>
</dbReference>
<comment type="caution">
    <text evidence="10">The sequence shown here is derived from an EMBL/GenBank/DDBJ whole genome shotgun (WGS) entry which is preliminary data.</text>
</comment>
<evidence type="ECO:0000256" key="5">
    <source>
        <dbReference type="ARBA" id="ARBA00023004"/>
    </source>
</evidence>
<dbReference type="HOGENOM" id="CLU_706984_0_0_7"/>
<protein>
    <recommendedName>
        <fullName evidence="12">Sulfite reductase</fullName>
    </recommendedName>
</protein>
<accession>W4M8R6</accession>
<dbReference type="Pfam" id="PF03460">
    <property type="entry name" value="NIR_SIR_ferr"/>
    <property type="match status" value="1"/>
</dbReference>
<evidence type="ECO:0000256" key="1">
    <source>
        <dbReference type="ARBA" id="ARBA00022485"/>
    </source>
</evidence>
<proteinExistence type="predicted"/>
<dbReference type="PANTHER" id="PTHR32439:SF9">
    <property type="entry name" value="BLR3264 PROTEIN"/>
    <property type="match status" value="1"/>
</dbReference>
<dbReference type="AlphaFoldDB" id="W4M8R6"/>